<proteinExistence type="predicted"/>
<feature type="compositionally biased region" description="Basic and acidic residues" evidence="1">
    <location>
        <begin position="61"/>
        <end position="93"/>
    </location>
</feature>
<protein>
    <submittedName>
        <fullName evidence="2">Uncharacterized protein</fullName>
    </submittedName>
</protein>
<organism evidence="2 3">
    <name type="scientific">Mycobacterium gallinarum</name>
    <dbReference type="NCBI Taxonomy" id="39689"/>
    <lineage>
        <taxon>Bacteria</taxon>
        <taxon>Bacillati</taxon>
        <taxon>Actinomycetota</taxon>
        <taxon>Actinomycetes</taxon>
        <taxon>Mycobacteriales</taxon>
        <taxon>Mycobacteriaceae</taxon>
        <taxon>Mycobacterium</taxon>
    </lineage>
</organism>
<reference evidence="2 3" key="1">
    <citation type="journal article" date="2019" name="Emerg. Microbes Infect.">
        <title>Comprehensive subspecies identification of 175 nontuberculous mycobacteria species based on 7547 genomic profiles.</title>
        <authorList>
            <person name="Matsumoto Y."/>
            <person name="Kinjo T."/>
            <person name="Motooka D."/>
            <person name="Nabeya D."/>
            <person name="Jung N."/>
            <person name="Uechi K."/>
            <person name="Horii T."/>
            <person name="Iida T."/>
            <person name="Fujita J."/>
            <person name="Nakamura S."/>
        </authorList>
    </citation>
    <scope>NUCLEOTIDE SEQUENCE [LARGE SCALE GENOMIC DNA]</scope>
    <source>
        <strain evidence="2 3">JCM 6399</strain>
    </source>
</reference>
<dbReference type="EMBL" id="AP022601">
    <property type="protein sequence ID" value="BBY92488.1"/>
    <property type="molecule type" value="Genomic_DNA"/>
</dbReference>
<dbReference type="Proteomes" id="UP000465785">
    <property type="component" value="Chromosome"/>
</dbReference>
<evidence type="ECO:0000256" key="1">
    <source>
        <dbReference type="SAM" id="MobiDB-lite"/>
    </source>
</evidence>
<name>A0A9W4B1T6_9MYCO</name>
<dbReference type="AlphaFoldDB" id="A0A9W4B1T6"/>
<feature type="region of interest" description="Disordered" evidence="1">
    <location>
        <begin position="1"/>
        <end position="93"/>
    </location>
</feature>
<keyword evidence="3" id="KW-1185">Reference proteome</keyword>
<sequence>MQAARQRVLDELGWAPGECDEPEPAPCDELAGDSADATASSIDDAAGSDGAWGGVGPKPWWLDHPELKAARQRVMDEIERAPDRPGDDAGPDRVLNDMLSGASVRELREARDDLARAQARYAEAVRSGRDCGLSWGEIGSVLGVPRQLLHRRFARRLGSRRGPSER</sequence>
<evidence type="ECO:0000313" key="3">
    <source>
        <dbReference type="Proteomes" id="UP000465785"/>
    </source>
</evidence>
<gene>
    <name evidence="2" type="ORF">MGALJ_21570</name>
</gene>
<evidence type="ECO:0000313" key="2">
    <source>
        <dbReference type="EMBL" id="BBY92488.1"/>
    </source>
</evidence>
<feature type="compositionally biased region" description="Low complexity" evidence="1">
    <location>
        <begin position="27"/>
        <end position="49"/>
    </location>
</feature>
<accession>A0A9W4B1T6</accession>
<dbReference type="KEGG" id="mgau:MGALJ_21570"/>